<accession>A0A370QL47</accession>
<dbReference type="PANTHER" id="PTHR13966:SF5">
    <property type="entry name" value="ENDONUCLEASE G, MITOCHONDRIAL"/>
    <property type="match status" value="1"/>
</dbReference>
<comment type="similarity">
    <text evidence="2 10">Belongs to the DNA/RNA non-specific endonuclease family.</text>
</comment>
<sequence>MNRKHLYPLLIVLVTVILYFVDTYVDRQQEEYPETNNSQTSYSEFDEGFLPTSTTGVVVPHQYYTLSYVEAHEQAEWVAYELKKNQIKNNDFKRPYFVQDRSVATGSADWRNYKNSGYDRGHLVPAADREFDYEAYHETFLTSNISPQNRDFNGGIWNKLEQKVRYWAKRHDGVFVVTGGILRDGLPTIGDERVSVPEEFYKIVLDKRKGEYKVLAFLIPNTSTTTSFYDYIVTVDKIEEKTGINFFPKLSEAEQQKMESSTDRSEW</sequence>
<name>A0A370QL47_9FLAO</name>
<dbReference type="Proteomes" id="UP000255317">
    <property type="component" value="Unassembled WGS sequence"/>
</dbReference>
<dbReference type="Pfam" id="PF01223">
    <property type="entry name" value="Endonuclease_NS"/>
    <property type="match status" value="1"/>
</dbReference>
<dbReference type="RefSeq" id="WP_115122737.1">
    <property type="nucleotide sequence ID" value="NZ_QRAO01000001.1"/>
</dbReference>
<evidence type="ECO:0000256" key="1">
    <source>
        <dbReference type="ARBA" id="ARBA00001946"/>
    </source>
</evidence>
<keyword evidence="6 10" id="KW-0378">Hydrolase</keyword>
<evidence type="ECO:0000256" key="6">
    <source>
        <dbReference type="ARBA" id="ARBA00022801"/>
    </source>
</evidence>
<dbReference type="InterPro" id="IPR018524">
    <property type="entry name" value="DNA/RNA_endonuclease_AS"/>
</dbReference>
<feature type="domain" description="ENPP1-3/EXOG-like endonuclease/phosphodiesterase" evidence="12">
    <location>
        <begin position="61"/>
        <end position="253"/>
    </location>
</feature>
<dbReference type="GO" id="GO:0046872">
    <property type="term" value="F:metal ion binding"/>
    <property type="evidence" value="ECO:0007669"/>
    <property type="project" value="UniProtKB-KW"/>
</dbReference>
<protein>
    <recommendedName>
        <fullName evidence="10">Endonuclease</fullName>
        <ecNumber evidence="10">3.1.30.-</ecNumber>
    </recommendedName>
</protein>
<evidence type="ECO:0000256" key="7">
    <source>
        <dbReference type="ARBA" id="ARBA00022842"/>
    </source>
</evidence>
<dbReference type="OrthoDB" id="9811262at2"/>
<keyword evidence="5 10" id="KW-0255">Endonuclease</keyword>
<dbReference type="InterPro" id="IPR044925">
    <property type="entry name" value="His-Me_finger_sf"/>
</dbReference>
<dbReference type="EMBL" id="QRAO01000001">
    <property type="protein sequence ID" value="RDK89095.1"/>
    <property type="molecule type" value="Genomic_DNA"/>
</dbReference>
<keyword evidence="7" id="KW-0460">Magnesium</keyword>
<keyword evidence="3 10" id="KW-0540">Nuclease</keyword>
<evidence type="ECO:0000256" key="9">
    <source>
        <dbReference type="PIRSR" id="PIRSR640255-2"/>
    </source>
</evidence>
<feature type="active site" description="Proton acceptor" evidence="8">
    <location>
        <position position="122"/>
    </location>
</feature>
<keyword evidence="15" id="KW-1185">Reference proteome</keyword>
<dbReference type="GO" id="GO:0004519">
    <property type="term" value="F:endonuclease activity"/>
    <property type="evidence" value="ECO:0007669"/>
    <property type="project" value="UniProtKB-UniRule"/>
</dbReference>
<keyword evidence="11" id="KW-1133">Transmembrane helix</keyword>
<dbReference type="GO" id="GO:0003676">
    <property type="term" value="F:nucleic acid binding"/>
    <property type="evidence" value="ECO:0007669"/>
    <property type="project" value="InterPro"/>
</dbReference>
<comment type="cofactor">
    <cofactor evidence="1 10">
        <name>Mg(2+)</name>
        <dbReference type="ChEBI" id="CHEBI:18420"/>
    </cofactor>
</comment>
<comment type="caution">
    <text evidence="14">The sequence shown here is derived from an EMBL/GenBank/DDBJ whole genome shotgun (WGS) entry which is preliminary data.</text>
</comment>
<dbReference type="PROSITE" id="PS01070">
    <property type="entry name" value="NUCLEASE_NON_SPEC"/>
    <property type="match status" value="1"/>
</dbReference>
<feature type="transmembrane region" description="Helical" evidence="11">
    <location>
        <begin position="6"/>
        <end position="25"/>
    </location>
</feature>
<dbReference type="CDD" id="cd00091">
    <property type="entry name" value="NUC"/>
    <property type="match status" value="1"/>
</dbReference>
<gene>
    <name evidence="14" type="ORF">C8D94_101975</name>
</gene>
<feature type="binding site" evidence="9">
    <location>
        <position position="153"/>
    </location>
    <ligand>
        <name>Mg(2+)</name>
        <dbReference type="ChEBI" id="CHEBI:18420"/>
        <note>catalytic</note>
    </ligand>
</feature>
<dbReference type="SMART" id="SM00477">
    <property type="entry name" value="NUC"/>
    <property type="match status" value="1"/>
</dbReference>
<dbReference type="AlphaFoldDB" id="A0A370QL47"/>
<dbReference type="Gene3D" id="3.40.570.10">
    <property type="entry name" value="Extracellular Endonuclease, subunit A"/>
    <property type="match status" value="1"/>
</dbReference>
<evidence type="ECO:0000259" key="12">
    <source>
        <dbReference type="SMART" id="SM00477"/>
    </source>
</evidence>
<dbReference type="EC" id="3.1.30.-" evidence="10"/>
<evidence type="ECO:0000256" key="11">
    <source>
        <dbReference type="SAM" id="Phobius"/>
    </source>
</evidence>
<dbReference type="SUPFAM" id="SSF54060">
    <property type="entry name" value="His-Me finger endonucleases"/>
    <property type="match status" value="1"/>
</dbReference>
<dbReference type="PANTHER" id="PTHR13966">
    <property type="entry name" value="ENDONUCLEASE RELATED"/>
    <property type="match status" value="1"/>
</dbReference>
<evidence type="ECO:0000256" key="4">
    <source>
        <dbReference type="ARBA" id="ARBA00022723"/>
    </source>
</evidence>
<proteinExistence type="inferred from homology"/>
<keyword evidence="11" id="KW-0812">Transmembrane</keyword>
<evidence type="ECO:0000313" key="14">
    <source>
        <dbReference type="EMBL" id="RDK89095.1"/>
    </source>
</evidence>
<dbReference type="InterPro" id="IPR044929">
    <property type="entry name" value="DNA/RNA_non-sp_Endonuclease_sf"/>
</dbReference>
<dbReference type="InterPro" id="IPR020821">
    <property type="entry name" value="ENPP1-3/EXOG-like_nuc-like"/>
</dbReference>
<feature type="domain" description="DNA/RNA non-specific endonuclease/pyrophosphatase/phosphodiesterase" evidence="13">
    <location>
        <begin position="60"/>
        <end position="253"/>
    </location>
</feature>
<dbReference type="SMART" id="SM00892">
    <property type="entry name" value="Endonuclease_NS"/>
    <property type="match status" value="1"/>
</dbReference>
<evidence type="ECO:0000256" key="10">
    <source>
        <dbReference type="RuleBase" id="RU366055"/>
    </source>
</evidence>
<evidence type="ECO:0000256" key="5">
    <source>
        <dbReference type="ARBA" id="ARBA00022759"/>
    </source>
</evidence>
<evidence type="ECO:0000256" key="2">
    <source>
        <dbReference type="ARBA" id="ARBA00010052"/>
    </source>
</evidence>
<evidence type="ECO:0000313" key="15">
    <source>
        <dbReference type="Proteomes" id="UP000255317"/>
    </source>
</evidence>
<dbReference type="InterPro" id="IPR001604">
    <property type="entry name" value="Endo_G_ENPP1-like_dom"/>
</dbReference>
<evidence type="ECO:0000259" key="13">
    <source>
        <dbReference type="SMART" id="SM00892"/>
    </source>
</evidence>
<reference evidence="14 15" key="1">
    <citation type="submission" date="2018-07" db="EMBL/GenBank/DDBJ databases">
        <title>Genomic Encyclopedia of Type Strains, Phase IV (KMG-IV): sequencing the most valuable type-strain genomes for metagenomic binning, comparative biology and taxonomic classification.</title>
        <authorList>
            <person name="Goeker M."/>
        </authorList>
    </citation>
    <scope>NUCLEOTIDE SEQUENCE [LARGE SCALE GENOMIC DNA]</scope>
    <source>
        <strain evidence="14 15">DSM 101478</strain>
    </source>
</reference>
<evidence type="ECO:0000256" key="8">
    <source>
        <dbReference type="PIRSR" id="PIRSR640255-1"/>
    </source>
</evidence>
<keyword evidence="11" id="KW-0472">Membrane</keyword>
<keyword evidence="4 9" id="KW-0479">Metal-binding</keyword>
<evidence type="ECO:0000256" key="3">
    <source>
        <dbReference type="ARBA" id="ARBA00022722"/>
    </source>
</evidence>
<organism evidence="14 15">
    <name type="scientific">Marinirhabdus gelatinilytica</name>
    <dbReference type="NCBI Taxonomy" id="1703343"/>
    <lineage>
        <taxon>Bacteria</taxon>
        <taxon>Pseudomonadati</taxon>
        <taxon>Bacteroidota</taxon>
        <taxon>Flavobacteriia</taxon>
        <taxon>Flavobacteriales</taxon>
        <taxon>Flavobacteriaceae</taxon>
    </lineage>
</organism>
<dbReference type="GO" id="GO:0016787">
    <property type="term" value="F:hydrolase activity"/>
    <property type="evidence" value="ECO:0007669"/>
    <property type="project" value="UniProtKB-KW"/>
</dbReference>
<dbReference type="InterPro" id="IPR040255">
    <property type="entry name" value="Non-specific_endonuclease"/>
</dbReference>